<dbReference type="UniPathway" id="UPA00115">
    <property type="reaction ID" value="UER00409"/>
</dbReference>
<dbReference type="InterPro" id="IPR037171">
    <property type="entry name" value="NagB/RpiA_transferase-like"/>
</dbReference>
<comment type="pathway">
    <text evidence="3 7">Carbohydrate degradation; pentose phosphate pathway; D-ribulose 5-phosphate from D-glucose 6-phosphate (oxidative stage): step 2/3.</text>
</comment>
<dbReference type="EMBL" id="JH600068">
    <property type="protein sequence ID" value="EIG52816.1"/>
    <property type="molecule type" value="Genomic_DNA"/>
</dbReference>
<comment type="similarity">
    <text evidence="4 7">Belongs to the glucosamine/galactosamine-6-phosphate isomerase family. 6-phosphogluconolactonase subfamily.</text>
</comment>
<evidence type="ECO:0000313" key="9">
    <source>
        <dbReference type="EMBL" id="EIG52816.1"/>
    </source>
</evidence>
<keyword evidence="7" id="KW-0378">Hydrolase</keyword>
<evidence type="ECO:0000256" key="5">
    <source>
        <dbReference type="ARBA" id="ARBA00013198"/>
    </source>
</evidence>
<feature type="domain" description="Glucosamine/galactosamine-6-phosphate isomerase" evidence="8">
    <location>
        <begin position="12"/>
        <end position="235"/>
    </location>
</feature>
<dbReference type="GO" id="GO:0005975">
    <property type="term" value="P:carbohydrate metabolic process"/>
    <property type="evidence" value="ECO:0007669"/>
    <property type="project" value="UniProtKB-UniRule"/>
</dbReference>
<evidence type="ECO:0000256" key="4">
    <source>
        <dbReference type="ARBA" id="ARBA00010662"/>
    </source>
</evidence>
<evidence type="ECO:0000256" key="2">
    <source>
        <dbReference type="ARBA" id="ARBA00002681"/>
    </source>
</evidence>
<dbReference type="CDD" id="cd01400">
    <property type="entry name" value="6PGL"/>
    <property type="match status" value="1"/>
</dbReference>
<evidence type="ECO:0000256" key="7">
    <source>
        <dbReference type="RuleBase" id="RU365095"/>
    </source>
</evidence>
<comment type="function">
    <text evidence="2 7">Hydrolysis of 6-phosphogluconolactone to 6-phosphogluconate.</text>
</comment>
<protein>
    <recommendedName>
        <fullName evidence="6 7">6-phosphogluconolactonase</fullName>
        <shortName evidence="7">6PGL</shortName>
        <ecNumber evidence="5 7">3.1.1.31</ecNumber>
    </recommendedName>
</protein>
<proteinExistence type="inferred from homology"/>
<reference evidence="9" key="1">
    <citation type="submission" date="2011-11" db="EMBL/GenBank/DDBJ databases">
        <title>Improved High-Quality Draft sequence of Desulfovibrio sp. U5L.</title>
        <authorList>
            <consortium name="US DOE Joint Genome Institute"/>
            <person name="Lucas S."/>
            <person name="Han J."/>
            <person name="Lapidus A."/>
            <person name="Cheng J.-F."/>
            <person name="Goodwin L."/>
            <person name="Pitluck S."/>
            <person name="Peters L."/>
            <person name="Ovchinnikova G."/>
            <person name="Held B."/>
            <person name="Detter J.C."/>
            <person name="Han C."/>
            <person name="Tapia R."/>
            <person name="Land M."/>
            <person name="Hauser L."/>
            <person name="Kyrpides N."/>
            <person name="Ivanova N."/>
            <person name="Pagani I."/>
            <person name="Gabster J."/>
            <person name="Walker C."/>
            <person name="Stolyar S."/>
            <person name="Stahl D."/>
            <person name="Arkin A."/>
            <person name="Dehal P."/>
            <person name="Hazen T."/>
            <person name="Woyke T."/>
        </authorList>
    </citation>
    <scope>NUCLEOTIDE SEQUENCE [LARGE SCALE GENOMIC DNA]</scope>
    <source>
        <strain evidence="9">U5L</strain>
    </source>
</reference>
<evidence type="ECO:0000256" key="3">
    <source>
        <dbReference type="ARBA" id="ARBA00004961"/>
    </source>
</evidence>
<dbReference type="HOGENOM" id="CLU_053947_2_0_7"/>
<dbReference type="GO" id="GO:0017057">
    <property type="term" value="F:6-phosphogluconolactonase activity"/>
    <property type="evidence" value="ECO:0007669"/>
    <property type="project" value="UniProtKB-UniRule"/>
</dbReference>
<gene>
    <name evidence="7" type="primary">pgl</name>
    <name evidence="9" type="ORF">DesU5LDRAFT_1116</name>
</gene>
<dbReference type="eggNOG" id="COG0363">
    <property type="taxonomic scope" value="Bacteria"/>
</dbReference>
<accession>I2PZ60</accession>
<dbReference type="OrthoDB" id="9810967at2"/>
<dbReference type="STRING" id="596152.DesU5LDRAFT_1116"/>
<dbReference type="EC" id="3.1.1.31" evidence="5 7"/>
<dbReference type="GO" id="GO:0006098">
    <property type="term" value="P:pentose-phosphate shunt"/>
    <property type="evidence" value="ECO:0007669"/>
    <property type="project" value="UniProtKB-UniPathway"/>
</dbReference>
<dbReference type="Gene3D" id="3.40.50.1360">
    <property type="match status" value="1"/>
</dbReference>
<evidence type="ECO:0000256" key="1">
    <source>
        <dbReference type="ARBA" id="ARBA00000832"/>
    </source>
</evidence>
<sequence>MNAHVRRFPDIPALTEAALAAVARIARQAVAARGVFTIALSGGSTPMPLYAAMADRGLGAPFSSTVFFFGDERVVPVGDRRSNFGAIAPVLFTPSPIPVGNIHPMPVEVRPLEHAAETYEAEVREALGGVADGPPRFDLILLGMGPDGHTASLFPDRPALGETRRLVVAMEPPTTVEPRVARLTFTLPLLNAARHVLFLVGARGKEGPLAAALDGPPDPHVPASMVRPTDGELEWLIGEG</sequence>
<comment type="catalytic activity">
    <reaction evidence="1 7">
        <text>6-phospho-D-glucono-1,5-lactone + H2O = 6-phospho-D-gluconate + H(+)</text>
        <dbReference type="Rhea" id="RHEA:12556"/>
        <dbReference type="ChEBI" id="CHEBI:15377"/>
        <dbReference type="ChEBI" id="CHEBI:15378"/>
        <dbReference type="ChEBI" id="CHEBI:57955"/>
        <dbReference type="ChEBI" id="CHEBI:58759"/>
        <dbReference type="EC" id="3.1.1.31"/>
    </reaction>
</comment>
<dbReference type="AlphaFoldDB" id="I2PZ60"/>
<dbReference type="SUPFAM" id="SSF100950">
    <property type="entry name" value="NagB/RpiA/CoA transferase-like"/>
    <property type="match status" value="1"/>
</dbReference>
<dbReference type="PANTHER" id="PTHR11054">
    <property type="entry name" value="6-PHOSPHOGLUCONOLACTONASE"/>
    <property type="match status" value="1"/>
</dbReference>
<dbReference type="NCBIfam" id="TIGR01198">
    <property type="entry name" value="pgl"/>
    <property type="match status" value="1"/>
</dbReference>
<dbReference type="PANTHER" id="PTHR11054:SF0">
    <property type="entry name" value="6-PHOSPHOGLUCONOLACTONASE"/>
    <property type="match status" value="1"/>
</dbReference>
<dbReference type="InterPro" id="IPR006148">
    <property type="entry name" value="Glc/Gal-6P_isomerase"/>
</dbReference>
<dbReference type="InterPro" id="IPR005900">
    <property type="entry name" value="6-phosphogluconolactonase_DevB"/>
</dbReference>
<dbReference type="Pfam" id="PF01182">
    <property type="entry name" value="Glucosamine_iso"/>
    <property type="match status" value="1"/>
</dbReference>
<evidence type="ECO:0000259" key="8">
    <source>
        <dbReference type="Pfam" id="PF01182"/>
    </source>
</evidence>
<evidence type="ECO:0000256" key="6">
    <source>
        <dbReference type="ARBA" id="ARBA00020337"/>
    </source>
</evidence>
<name>I2PZ60_9BACT</name>
<dbReference type="InterPro" id="IPR039104">
    <property type="entry name" value="6PGL"/>
</dbReference>
<organism evidence="9">
    <name type="scientific">Desulfovibrio sp. U5L</name>
    <dbReference type="NCBI Taxonomy" id="596152"/>
    <lineage>
        <taxon>Bacteria</taxon>
        <taxon>Pseudomonadati</taxon>
        <taxon>Thermodesulfobacteriota</taxon>
        <taxon>Desulfovibrionia</taxon>
        <taxon>Desulfovibrionales</taxon>
        <taxon>Desulfovibrionaceae</taxon>
        <taxon>Desulfovibrio</taxon>
    </lineage>
</organism>